<evidence type="ECO:0000313" key="2">
    <source>
        <dbReference type="Proteomes" id="UP000034793"/>
    </source>
</evidence>
<organism evidence="1 2">
    <name type="scientific">Candidatus Woesebacteria bacterium GW2011_GWA1_39_8</name>
    <dbReference type="NCBI Taxonomy" id="1618552"/>
    <lineage>
        <taxon>Bacteria</taxon>
        <taxon>Candidatus Woeseibacteriota</taxon>
    </lineage>
</organism>
<comment type="caution">
    <text evidence="1">The sequence shown here is derived from an EMBL/GenBank/DDBJ whole genome shotgun (WGS) entry which is preliminary data.</text>
</comment>
<accession>A0A0G0SW44</accession>
<dbReference type="Proteomes" id="UP000034793">
    <property type="component" value="Unassembled WGS sequence"/>
</dbReference>
<evidence type="ECO:0000313" key="1">
    <source>
        <dbReference type="EMBL" id="KKR29827.1"/>
    </source>
</evidence>
<protein>
    <submittedName>
        <fullName evidence="1">Uncharacterized protein</fullName>
    </submittedName>
</protein>
<gene>
    <name evidence="1" type="ORF">UT61_C0021G0018</name>
</gene>
<name>A0A0G0SW44_9BACT</name>
<reference evidence="1 2" key="1">
    <citation type="journal article" date="2015" name="Nature">
        <title>rRNA introns, odd ribosomes, and small enigmatic genomes across a large radiation of phyla.</title>
        <authorList>
            <person name="Brown C.T."/>
            <person name="Hug L.A."/>
            <person name="Thomas B.C."/>
            <person name="Sharon I."/>
            <person name="Castelle C.J."/>
            <person name="Singh A."/>
            <person name="Wilkins M.J."/>
            <person name="Williams K.H."/>
            <person name="Banfield J.F."/>
        </authorList>
    </citation>
    <scope>NUCLEOTIDE SEQUENCE [LARGE SCALE GENOMIC DNA]</scope>
</reference>
<sequence length="87" mass="10026">MVKGYSSHMDSEHLVEFVEKTTSPGLRLGLSSTEERQGKQTSFSHKLKRVFVIMGEPKSSLFLCQRIREYLDIDAIYPGEGREYELK</sequence>
<dbReference type="AlphaFoldDB" id="A0A0G0SW44"/>
<dbReference type="EMBL" id="LBXL01000021">
    <property type="protein sequence ID" value="KKR29827.1"/>
    <property type="molecule type" value="Genomic_DNA"/>
</dbReference>
<proteinExistence type="predicted"/>